<protein>
    <recommendedName>
        <fullName evidence="1">YpoC-like domain-containing protein</fullName>
    </recommendedName>
</protein>
<comment type="caution">
    <text evidence="2">The sequence shown here is derived from an EMBL/GenBank/DDBJ whole genome shotgun (WGS) entry which is preliminary data.</text>
</comment>
<sequence>MLLHNAFDKWNDLQIQLVVLFKEKDTARLELMEQGIQLLEAIVEQEGQAAPINFAERFTFIRNNKHNYTAFKQLDELFKETKKKIARLRAQKKE</sequence>
<dbReference type="Pfam" id="PF21747">
    <property type="entry name" value="YpoC"/>
    <property type="match status" value="1"/>
</dbReference>
<dbReference type="InterPro" id="IPR048427">
    <property type="entry name" value="YpoC"/>
</dbReference>
<evidence type="ECO:0000313" key="3">
    <source>
        <dbReference type="Proteomes" id="UP000317316"/>
    </source>
</evidence>
<keyword evidence="3" id="KW-1185">Reference proteome</keyword>
<organism evidence="2 3">
    <name type="scientific">Psychrobacillus lasiicapitis</name>
    <dbReference type="NCBI Taxonomy" id="1636719"/>
    <lineage>
        <taxon>Bacteria</taxon>
        <taxon>Bacillati</taxon>
        <taxon>Bacillota</taxon>
        <taxon>Bacilli</taxon>
        <taxon>Bacillales</taxon>
        <taxon>Bacillaceae</taxon>
        <taxon>Psychrobacillus</taxon>
    </lineage>
</organism>
<name>A0A544THJ6_9BACI</name>
<reference evidence="2 3" key="1">
    <citation type="submission" date="2019-05" db="EMBL/GenBank/DDBJ databases">
        <title>Psychrobacillus vulpis sp. nov., a new species isolated from feces of a red fox that inhabits in The Tablas de Daimiel Natural Park, Albacete, Spain.</title>
        <authorList>
            <person name="Rodriguez M."/>
            <person name="Reina J.C."/>
            <person name="Bejar V."/>
            <person name="Llamas I."/>
        </authorList>
    </citation>
    <scope>NUCLEOTIDE SEQUENCE [LARGE SCALE GENOMIC DNA]</scope>
    <source>
        <strain evidence="2 3">NEAU-3TGS17</strain>
    </source>
</reference>
<accession>A0A544THJ6</accession>
<dbReference type="EMBL" id="VDGH01000001">
    <property type="protein sequence ID" value="TQR16937.1"/>
    <property type="molecule type" value="Genomic_DNA"/>
</dbReference>
<dbReference type="RefSeq" id="WP_142537181.1">
    <property type="nucleotide sequence ID" value="NZ_BMIE01000002.1"/>
</dbReference>
<gene>
    <name evidence="2" type="ORF">FG382_01935</name>
</gene>
<evidence type="ECO:0000313" key="2">
    <source>
        <dbReference type="EMBL" id="TQR16937.1"/>
    </source>
</evidence>
<evidence type="ECO:0000259" key="1">
    <source>
        <dbReference type="Pfam" id="PF21747"/>
    </source>
</evidence>
<feature type="domain" description="YpoC-like" evidence="1">
    <location>
        <begin position="47"/>
        <end position="93"/>
    </location>
</feature>
<proteinExistence type="predicted"/>
<dbReference type="Proteomes" id="UP000317316">
    <property type="component" value="Unassembled WGS sequence"/>
</dbReference>
<dbReference type="AlphaFoldDB" id="A0A544THJ6"/>
<dbReference type="OrthoDB" id="2360594at2"/>